<keyword evidence="2" id="KW-0479">Metal-binding</keyword>
<dbReference type="GO" id="GO:0003677">
    <property type="term" value="F:DNA binding"/>
    <property type="evidence" value="ECO:0007669"/>
    <property type="project" value="UniProtKB-KW"/>
</dbReference>
<dbReference type="SMART" id="SM00066">
    <property type="entry name" value="GAL4"/>
    <property type="match status" value="1"/>
</dbReference>
<dbReference type="PROSITE" id="PS50048">
    <property type="entry name" value="ZN2_CY6_FUNGAL_2"/>
    <property type="match status" value="1"/>
</dbReference>
<organism evidence="9 10">
    <name type="scientific">Exophiala xenobiotica</name>
    <dbReference type="NCBI Taxonomy" id="348802"/>
    <lineage>
        <taxon>Eukaryota</taxon>
        <taxon>Fungi</taxon>
        <taxon>Dikarya</taxon>
        <taxon>Ascomycota</taxon>
        <taxon>Pezizomycotina</taxon>
        <taxon>Eurotiomycetes</taxon>
        <taxon>Chaetothyriomycetidae</taxon>
        <taxon>Chaetothyriales</taxon>
        <taxon>Herpotrichiellaceae</taxon>
        <taxon>Exophiala</taxon>
    </lineage>
</organism>
<dbReference type="STRING" id="348802.A0A0D2EEK6"/>
<dbReference type="RefSeq" id="XP_013314467.1">
    <property type="nucleotide sequence ID" value="XM_013459013.1"/>
</dbReference>
<evidence type="ECO:0000313" key="9">
    <source>
        <dbReference type="EMBL" id="KIW53883.1"/>
    </source>
</evidence>
<evidence type="ECO:0000256" key="4">
    <source>
        <dbReference type="ARBA" id="ARBA00023125"/>
    </source>
</evidence>
<proteinExistence type="predicted"/>
<evidence type="ECO:0000256" key="3">
    <source>
        <dbReference type="ARBA" id="ARBA00023015"/>
    </source>
</evidence>
<evidence type="ECO:0000313" key="10">
    <source>
        <dbReference type="Proteomes" id="UP000054342"/>
    </source>
</evidence>
<feature type="region of interest" description="Disordered" evidence="7">
    <location>
        <begin position="16"/>
        <end position="64"/>
    </location>
</feature>
<evidence type="ECO:0000256" key="6">
    <source>
        <dbReference type="ARBA" id="ARBA00023242"/>
    </source>
</evidence>
<dbReference type="GO" id="GO:0006351">
    <property type="term" value="P:DNA-templated transcription"/>
    <property type="evidence" value="ECO:0007669"/>
    <property type="project" value="InterPro"/>
</dbReference>
<evidence type="ECO:0000256" key="2">
    <source>
        <dbReference type="ARBA" id="ARBA00022723"/>
    </source>
</evidence>
<feature type="region of interest" description="Disordered" evidence="7">
    <location>
        <begin position="245"/>
        <end position="352"/>
    </location>
</feature>
<evidence type="ECO:0000259" key="8">
    <source>
        <dbReference type="PROSITE" id="PS50048"/>
    </source>
</evidence>
<dbReference type="CDD" id="cd12148">
    <property type="entry name" value="fungal_TF_MHR"/>
    <property type="match status" value="1"/>
</dbReference>
<dbReference type="SMART" id="SM00906">
    <property type="entry name" value="Fungal_trans"/>
    <property type="match status" value="1"/>
</dbReference>
<keyword evidence="10" id="KW-1185">Reference proteome</keyword>
<keyword evidence="6" id="KW-0539">Nucleus</keyword>
<keyword evidence="4" id="KW-0238">DNA-binding</keyword>
<feature type="domain" description="Zn(2)-C6 fungal-type" evidence="8">
    <location>
        <begin position="216"/>
        <end position="246"/>
    </location>
</feature>
<keyword evidence="3" id="KW-0805">Transcription regulation</keyword>
<feature type="compositionally biased region" description="Low complexity" evidence="7">
    <location>
        <begin position="25"/>
        <end position="44"/>
    </location>
</feature>
<dbReference type="InterPro" id="IPR050815">
    <property type="entry name" value="TF_fung"/>
</dbReference>
<dbReference type="OrthoDB" id="5426798at2759"/>
<protein>
    <recommendedName>
        <fullName evidence="8">Zn(2)-C6 fungal-type domain-containing protein</fullName>
    </recommendedName>
</protein>
<dbReference type="GO" id="GO:0000981">
    <property type="term" value="F:DNA-binding transcription factor activity, RNA polymerase II-specific"/>
    <property type="evidence" value="ECO:0007669"/>
    <property type="project" value="InterPro"/>
</dbReference>
<dbReference type="Pfam" id="PF00172">
    <property type="entry name" value="Zn_clus"/>
    <property type="match status" value="1"/>
</dbReference>
<dbReference type="GeneID" id="25328201"/>
<evidence type="ECO:0000256" key="5">
    <source>
        <dbReference type="ARBA" id="ARBA00023163"/>
    </source>
</evidence>
<dbReference type="EMBL" id="KN847320">
    <property type="protein sequence ID" value="KIW53883.1"/>
    <property type="molecule type" value="Genomic_DNA"/>
</dbReference>
<feature type="compositionally biased region" description="Low complexity" evidence="7">
    <location>
        <begin position="259"/>
        <end position="274"/>
    </location>
</feature>
<dbReference type="PANTHER" id="PTHR47338">
    <property type="entry name" value="ZN(II)2CYS6 TRANSCRIPTION FACTOR (EUROFUNG)-RELATED"/>
    <property type="match status" value="1"/>
</dbReference>
<dbReference type="InterPro" id="IPR036864">
    <property type="entry name" value="Zn2-C6_fun-type_DNA-bd_sf"/>
</dbReference>
<feature type="compositionally biased region" description="Pro residues" evidence="7">
    <location>
        <begin position="110"/>
        <end position="119"/>
    </location>
</feature>
<comment type="subcellular location">
    <subcellularLocation>
        <location evidence="1">Nucleus</location>
    </subcellularLocation>
</comment>
<dbReference type="PROSITE" id="PS00463">
    <property type="entry name" value="ZN2_CY6_FUNGAL_1"/>
    <property type="match status" value="1"/>
</dbReference>
<dbReference type="SUPFAM" id="SSF57701">
    <property type="entry name" value="Zn2/Cys6 DNA-binding domain"/>
    <property type="match status" value="1"/>
</dbReference>
<reference evidence="9 10" key="1">
    <citation type="submission" date="2015-01" db="EMBL/GenBank/DDBJ databases">
        <title>The Genome Sequence of Exophiala xenobiotica CBS118157.</title>
        <authorList>
            <consortium name="The Broad Institute Genomics Platform"/>
            <person name="Cuomo C."/>
            <person name="de Hoog S."/>
            <person name="Gorbushina A."/>
            <person name="Stielow B."/>
            <person name="Teixiera M."/>
            <person name="Abouelleil A."/>
            <person name="Chapman S.B."/>
            <person name="Priest M."/>
            <person name="Young S.K."/>
            <person name="Wortman J."/>
            <person name="Nusbaum C."/>
            <person name="Birren B."/>
        </authorList>
    </citation>
    <scope>NUCLEOTIDE SEQUENCE [LARGE SCALE GENOMIC DNA]</scope>
    <source>
        <strain evidence="9 10">CBS 118157</strain>
    </source>
</reference>
<name>A0A0D2EEK6_9EURO</name>
<gene>
    <name evidence="9" type="ORF">PV05_06293</name>
</gene>
<dbReference type="AlphaFoldDB" id="A0A0D2EEK6"/>
<accession>A0A0D2EEK6</accession>
<dbReference type="GO" id="GO:0005634">
    <property type="term" value="C:nucleus"/>
    <property type="evidence" value="ECO:0007669"/>
    <property type="project" value="UniProtKB-SubCell"/>
</dbReference>
<dbReference type="GO" id="GO:0008270">
    <property type="term" value="F:zinc ion binding"/>
    <property type="evidence" value="ECO:0007669"/>
    <property type="project" value="InterPro"/>
</dbReference>
<dbReference type="PANTHER" id="PTHR47338:SF11">
    <property type="entry name" value="ZN(II)2CYS6 TRANSCRIPTION FACTOR (EUROFUNG)"/>
    <property type="match status" value="1"/>
</dbReference>
<dbReference type="CDD" id="cd00067">
    <property type="entry name" value="GAL4"/>
    <property type="match status" value="1"/>
</dbReference>
<evidence type="ECO:0000256" key="7">
    <source>
        <dbReference type="SAM" id="MobiDB-lite"/>
    </source>
</evidence>
<feature type="compositionally biased region" description="Polar residues" evidence="7">
    <location>
        <begin position="280"/>
        <end position="291"/>
    </location>
</feature>
<dbReference type="InterPro" id="IPR001138">
    <property type="entry name" value="Zn2Cys6_DnaBD"/>
</dbReference>
<dbReference type="HOGENOM" id="CLU_008335_0_0_1"/>
<evidence type="ECO:0000256" key="1">
    <source>
        <dbReference type="ARBA" id="ARBA00004123"/>
    </source>
</evidence>
<dbReference type="Gene3D" id="4.10.240.10">
    <property type="entry name" value="Zn(2)-C6 fungal-type DNA-binding domain"/>
    <property type="match status" value="1"/>
</dbReference>
<dbReference type="Pfam" id="PF04082">
    <property type="entry name" value="Fungal_trans"/>
    <property type="match status" value="1"/>
</dbReference>
<sequence length="877" mass="96314">MATSLVLPHELRPRLWHDDQRLSGPCPTAQPSSSPSSNLASTTPMATGNAESQKPSLPSFDSFVNGATPGSLNFAQQSSASNRGVRSLAAHATASHHAAEANSYVVPPTVKPAPYPGPASQPYGHRPDPDRTLYWPHPNSLLPESRATFPSAPPSLPTPASTYNRKVVGEEAVPSKGTCYIYDDGGVCQKTIDGDTVNPKWGTTKAGKPRKRLGQACNTCREKKIKCDPSTPKCAQCQKFGRECKFDSTPRPGSRQVETGSGSSTYSPSRYSPSELPQEPTLQRRGSTASTDWVAPEPNSSRAARRTSMALESLLSPASEDAVAEDDTSEHLPPAKRARVAASPRTVSEAAGPATGSLLGSIISPTIMSNFSWHADPAAVESGLILYYVGKYFSYVDGATYCTLPRKIFTRWVQECENKSVADAMLLYAMVAMGTVFSRRPDSDTHRVLFTQLAEEAAIKTADRFSLQLLQTRRILALLAFSQGQYDRAWDLYGSAVRTAFGLKYNTEAGVRASRGKGPLAFGLDYDTLVECKRRTFWSVYIMDCFNGCCSTTVAAVPRSHCHIRLPCGQSAYESGRIPLTSFELDVSDGTGDVSQVGLLGYLVEIATILHDTVDQTNRLSPDSTERYNGEVDKLYHASMSRLYRWDSQLRRHLHKPRKGDEKSEPVSGLHILYHYTAILLHRYVHHAGLDQKAINLRITGAFHHAQLMLEAVQRLSNGEEQDDPLFRFASTSPFGGFAITTALDVITASGTLSDLMDNKSQMMSLISSGLEAVESLVDFWHSAARQREMIKRRLCILLNATKRASDFNGAFYFGEPMESAFRLEQDIIYGIGRLRYFQALGWAEKIHHEGEFHRLDPEVTANNVHVLKEAGTDNEA</sequence>
<dbReference type="InterPro" id="IPR007219">
    <property type="entry name" value="XnlR_reg_dom"/>
</dbReference>
<dbReference type="Proteomes" id="UP000054342">
    <property type="component" value="Unassembled WGS sequence"/>
</dbReference>
<feature type="compositionally biased region" description="Polar residues" evidence="7">
    <location>
        <begin position="45"/>
        <end position="56"/>
    </location>
</feature>
<feature type="region of interest" description="Disordered" evidence="7">
    <location>
        <begin position="110"/>
        <end position="132"/>
    </location>
</feature>
<keyword evidence="5" id="KW-0804">Transcription</keyword>